<keyword evidence="1" id="KW-0614">Plasmid</keyword>
<organism evidence="1 2">
    <name type="scientific">Paraburkholderia terrae</name>
    <dbReference type="NCBI Taxonomy" id="311230"/>
    <lineage>
        <taxon>Bacteria</taxon>
        <taxon>Pseudomonadati</taxon>
        <taxon>Pseudomonadota</taxon>
        <taxon>Betaproteobacteria</taxon>
        <taxon>Burkholderiales</taxon>
        <taxon>Burkholderiaceae</taxon>
        <taxon>Paraburkholderia</taxon>
    </lineage>
</organism>
<proteinExistence type="predicted"/>
<evidence type="ECO:0008006" key="3">
    <source>
        <dbReference type="Google" id="ProtNLM"/>
    </source>
</evidence>
<accession>A0ABM7UBC7</accession>
<sequence length="191" mass="20905">MKFDFSAREIPNQKTAVAVHKQLLVSKPPVIAMAKFYSIMIARGLWRNQKELATGLSVSAAQVSRMLAISRLPESVLRLFVDKHLSAAEEETIRRLIRELGENVISERAKSVPHGTTVTDALAVLTTGKPALRRPVRVSVVRGKKYFRIDSADFASIAPRAGEIEQIVNAVIAADADQVSLVMSLLTLSST</sequence>
<dbReference type="Proteomes" id="UP001319874">
    <property type="component" value="Plasmid pPT365"/>
</dbReference>
<gene>
    <name evidence="1" type="ORF">PTKU64_92380</name>
</gene>
<dbReference type="RefSeq" id="WP_229517945.1">
    <property type="nucleotide sequence ID" value="NZ_AP024959.1"/>
</dbReference>
<name>A0ABM7UBC7_9BURK</name>
<protein>
    <recommendedName>
        <fullName evidence="3">Transcriptional regulator</fullName>
    </recommendedName>
</protein>
<dbReference type="SUPFAM" id="SSF109709">
    <property type="entry name" value="KorB DNA-binding domain-like"/>
    <property type="match status" value="1"/>
</dbReference>
<evidence type="ECO:0000313" key="2">
    <source>
        <dbReference type="Proteomes" id="UP001319874"/>
    </source>
</evidence>
<dbReference type="Gene3D" id="1.10.10.2830">
    <property type="match status" value="1"/>
</dbReference>
<geneLocation type="plasmid" evidence="1 2">
    <name>pPT365</name>
</geneLocation>
<evidence type="ECO:0000313" key="1">
    <source>
        <dbReference type="EMBL" id="BCZ85563.1"/>
    </source>
</evidence>
<dbReference type="EMBL" id="AP024959">
    <property type="protein sequence ID" value="BCZ85563.1"/>
    <property type="molecule type" value="Genomic_DNA"/>
</dbReference>
<keyword evidence="2" id="KW-1185">Reference proteome</keyword>
<reference evidence="1 2" key="1">
    <citation type="journal article" date="2022" name="Front. Microbiol.">
        <title>Identification and characterization of a novel class of self-sufficient cytochrome P450 hydroxylase involved in cyclohexanecarboxylate degradation in Paraburkholderia terrae strain KU-64.</title>
        <authorList>
            <person name="Yamamoto T."/>
            <person name="Hasegawa Y."/>
            <person name="Iwaki H."/>
        </authorList>
    </citation>
    <scope>NUCLEOTIDE SEQUENCE [LARGE SCALE GENOMIC DNA]</scope>
    <source>
        <strain evidence="1 2">KU-64</strain>
    </source>
</reference>